<evidence type="ECO:0000259" key="5">
    <source>
        <dbReference type="Pfam" id="PF13166"/>
    </source>
</evidence>
<feature type="domain" description="Protein CR006 P-loop" evidence="5">
    <location>
        <begin position="37"/>
        <end position="745"/>
    </location>
</feature>
<dbReference type="PANTHER" id="PTHR32114:SF2">
    <property type="entry name" value="ABC TRANSPORTER ABCH.3"/>
    <property type="match status" value="1"/>
</dbReference>
<dbReference type="EMBL" id="JABFEE010000021">
    <property type="protein sequence ID" value="MBA1836312.1"/>
    <property type="molecule type" value="Genomic_DNA"/>
</dbReference>
<sequence>MRRVIYAEVPNSKTRVSNEHDLFSYLDDESQVKGAQVCLIYGRNGAGKSTFARDLHSSLEKGACNLRFSEGGNATILTDVGGRKVSSSLFNEDFVNAIGFRQEEGADGRLKSIVLFGDQVKNREEIDDLESRVADLEGELAKLDKRRSEIGSKNDGLIKQTTQQLRKRLKSEGSWVDNMRLLEPDDKTPRVDDKLIDRLKSFVVTNDPQAEQAPADLQDLVKRRSDMLEQLQRVREMNSVNPEIPECLFPWDLSDAKAAFERVPRRESSSEVEEHYSQLLERPEGASVIALMETLVINESVSQCPACTQGISDELRGKINSAFESLLRSDESREISDSIEALEDPKLFSPANLENAQREAVGEAVASEFDKSRRRLEDELAELGRFRERKLQSPEMSLQLPVNRFAAALSEFKNARDKCLDELRTLNESVRARLQLKGDFQNLTDQITARDHLVVKLLKRLDSLENELAHNRATTQKLNHEIERLSSEITLLKSRELDHEAAISVMNRYLTVVFADSGRLVLKPDEQSYRILSDGLDVTLDSLSTGERNIIGLVYFLANIFKESSDYKNYKDQRFLILDDPISSFDSDNRFGVFLLLRQVIEKFLGNPNTQIILISHDFSLIQDMAAVLKTINGASTVIRKIEHHQIKHLKIDRFSSYVDYLQKIYDFACAEDPEAVDREDVPAGNEMRLVLEAFAEFEVSAGIVDLPNRKVVSAMVEEESVALKRYFEGPLYKLLLHGESHSAEAIRSGDYTLNAQTSRHERQGIARDLISLIAIISPAHIPAKLSMKIPGKVENDPYHQVGFEQRCFAWKADIENRTLAPREP</sequence>
<keyword evidence="4" id="KW-0175">Coiled coil</keyword>
<evidence type="ECO:0000313" key="6">
    <source>
        <dbReference type="EMBL" id="MBA1836312.1"/>
    </source>
</evidence>
<evidence type="ECO:0000256" key="1">
    <source>
        <dbReference type="ARBA" id="ARBA00006930"/>
    </source>
</evidence>
<evidence type="ECO:0000256" key="2">
    <source>
        <dbReference type="ARBA" id="ARBA00011322"/>
    </source>
</evidence>
<comment type="subunit">
    <text evidence="2">Heterodimer of SbcC and SbcD.</text>
</comment>
<accession>A0A838CN16</accession>
<name>A0A838CN16_9CORY</name>
<protein>
    <recommendedName>
        <fullName evidence="3">Nuclease SbcCD subunit C</fullName>
    </recommendedName>
</protein>
<comment type="similarity">
    <text evidence="1">Belongs to the SMC family. SbcC subfamily.</text>
</comment>
<dbReference type="RefSeq" id="WP_181195547.1">
    <property type="nucleotide sequence ID" value="NZ_JABFEE010000021.1"/>
</dbReference>
<dbReference type="Gene3D" id="3.40.50.300">
    <property type="entry name" value="P-loop containing nucleotide triphosphate hydrolases"/>
    <property type="match status" value="1"/>
</dbReference>
<dbReference type="Proteomes" id="UP000581408">
    <property type="component" value="Unassembled WGS sequence"/>
</dbReference>
<reference evidence="6 7" key="1">
    <citation type="submission" date="2020-05" db="EMBL/GenBank/DDBJ databases">
        <title>Descriptions of Corynebacterium xxxx sp. nov., Corynebacterium yyyy sp. nov. and Corynebacterium zzzz sp. nov.</title>
        <authorList>
            <person name="Zhang G."/>
        </authorList>
    </citation>
    <scope>NUCLEOTIDE SEQUENCE [LARGE SCALE GENOMIC DNA]</scope>
    <source>
        <strain evidence="7">zg-915</strain>
    </source>
</reference>
<evidence type="ECO:0000313" key="7">
    <source>
        <dbReference type="Proteomes" id="UP000581408"/>
    </source>
</evidence>
<proteinExistence type="inferred from homology"/>
<feature type="coiled-coil region" evidence="4">
    <location>
        <begin position="119"/>
        <end position="153"/>
    </location>
</feature>
<dbReference type="AlphaFoldDB" id="A0A838CN16"/>
<comment type="caution">
    <text evidence="6">The sequence shown here is derived from an EMBL/GenBank/DDBJ whole genome shotgun (WGS) entry which is preliminary data.</text>
</comment>
<organism evidence="6 7">
    <name type="scientific">Corynebacterium wankanglinii</name>
    <dbReference type="NCBI Taxonomy" id="2735136"/>
    <lineage>
        <taxon>Bacteria</taxon>
        <taxon>Bacillati</taxon>
        <taxon>Actinomycetota</taxon>
        <taxon>Actinomycetes</taxon>
        <taxon>Mycobacteriales</taxon>
        <taxon>Corynebacteriaceae</taxon>
        <taxon>Corynebacterium</taxon>
    </lineage>
</organism>
<gene>
    <name evidence="6" type="ORF">HMC16_11455</name>
</gene>
<dbReference type="SUPFAM" id="SSF52540">
    <property type="entry name" value="P-loop containing nucleoside triphosphate hydrolases"/>
    <property type="match status" value="1"/>
</dbReference>
<dbReference type="InterPro" id="IPR026866">
    <property type="entry name" value="CR006_AAA"/>
</dbReference>
<dbReference type="InterPro" id="IPR027417">
    <property type="entry name" value="P-loop_NTPase"/>
</dbReference>
<dbReference type="Pfam" id="PF13166">
    <property type="entry name" value="AAA_13"/>
    <property type="match status" value="1"/>
</dbReference>
<feature type="coiled-coil region" evidence="4">
    <location>
        <begin position="454"/>
        <end position="495"/>
    </location>
</feature>
<dbReference type="PANTHER" id="PTHR32114">
    <property type="entry name" value="ABC TRANSPORTER ABCH.3"/>
    <property type="match status" value="1"/>
</dbReference>
<evidence type="ECO:0000256" key="3">
    <source>
        <dbReference type="ARBA" id="ARBA00013368"/>
    </source>
</evidence>
<evidence type="ECO:0000256" key="4">
    <source>
        <dbReference type="SAM" id="Coils"/>
    </source>
</evidence>